<dbReference type="AlphaFoldDB" id="A0A4Z2FKV9"/>
<keyword evidence="3" id="KW-1185">Reference proteome</keyword>
<dbReference type="Proteomes" id="UP000314294">
    <property type="component" value="Unassembled WGS sequence"/>
</dbReference>
<organism evidence="2 3">
    <name type="scientific">Liparis tanakae</name>
    <name type="common">Tanaka's snailfish</name>
    <dbReference type="NCBI Taxonomy" id="230148"/>
    <lineage>
        <taxon>Eukaryota</taxon>
        <taxon>Metazoa</taxon>
        <taxon>Chordata</taxon>
        <taxon>Craniata</taxon>
        <taxon>Vertebrata</taxon>
        <taxon>Euteleostomi</taxon>
        <taxon>Actinopterygii</taxon>
        <taxon>Neopterygii</taxon>
        <taxon>Teleostei</taxon>
        <taxon>Neoteleostei</taxon>
        <taxon>Acanthomorphata</taxon>
        <taxon>Eupercaria</taxon>
        <taxon>Perciformes</taxon>
        <taxon>Cottioidei</taxon>
        <taxon>Cottales</taxon>
        <taxon>Liparidae</taxon>
        <taxon>Liparis</taxon>
    </lineage>
</organism>
<evidence type="ECO:0000313" key="3">
    <source>
        <dbReference type="Proteomes" id="UP000314294"/>
    </source>
</evidence>
<name>A0A4Z2FKV9_9TELE</name>
<feature type="compositionally biased region" description="Gly residues" evidence="1">
    <location>
        <begin position="16"/>
        <end position="25"/>
    </location>
</feature>
<evidence type="ECO:0000313" key="2">
    <source>
        <dbReference type="EMBL" id="TNN41651.1"/>
    </source>
</evidence>
<feature type="region of interest" description="Disordered" evidence="1">
    <location>
        <begin position="1"/>
        <end position="33"/>
    </location>
</feature>
<dbReference type="EMBL" id="SRLO01001090">
    <property type="protein sequence ID" value="TNN41651.1"/>
    <property type="molecule type" value="Genomic_DNA"/>
</dbReference>
<evidence type="ECO:0000256" key="1">
    <source>
        <dbReference type="SAM" id="MobiDB-lite"/>
    </source>
</evidence>
<gene>
    <name evidence="2" type="ORF">EYF80_048176</name>
</gene>
<feature type="region of interest" description="Disordered" evidence="1">
    <location>
        <begin position="55"/>
        <end position="75"/>
    </location>
</feature>
<accession>A0A4Z2FKV9</accession>
<protein>
    <submittedName>
        <fullName evidence="2">Uncharacterized protein</fullName>
    </submittedName>
</protein>
<sequence length="170" mass="18621">MNADRTHWVSGSTATIGGGAGGGDGARLSQSSSISNVSRLATKELSEQCLCRDKDRGRKGMGEKERRRRRGGEEEHTLEDHQFSLQSVHLLAQLILDLARLLGALRGRHVHITPLGPGSYVKTKSGASLFASRYAAYCTQRHSLLCISQLSVLLRIHTHPVHLDTRQKAC</sequence>
<proteinExistence type="predicted"/>
<comment type="caution">
    <text evidence="2">The sequence shown here is derived from an EMBL/GenBank/DDBJ whole genome shotgun (WGS) entry which is preliminary data.</text>
</comment>
<reference evidence="2 3" key="1">
    <citation type="submission" date="2019-03" db="EMBL/GenBank/DDBJ databases">
        <title>First draft genome of Liparis tanakae, snailfish: a comprehensive survey of snailfish specific genes.</title>
        <authorList>
            <person name="Kim W."/>
            <person name="Song I."/>
            <person name="Jeong J.-H."/>
            <person name="Kim D."/>
            <person name="Kim S."/>
            <person name="Ryu S."/>
            <person name="Song J.Y."/>
            <person name="Lee S.K."/>
        </authorList>
    </citation>
    <scope>NUCLEOTIDE SEQUENCE [LARGE SCALE GENOMIC DNA]</scope>
    <source>
        <tissue evidence="2">Muscle</tissue>
    </source>
</reference>